<dbReference type="PANTHER" id="PTHR31194">
    <property type="entry name" value="SHN SHINE , DNA BINDING / TRANSCRIPTION FACTOR"/>
    <property type="match status" value="1"/>
</dbReference>
<keyword evidence="4" id="KW-0804">Transcription</keyword>
<keyword evidence="3" id="KW-0238">DNA-binding</keyword>
<evidence type="ECO:0000259" key="7">
    <source>
        <dbReference type="PROSITE" id="PS51032"/>
    </source>
</evidence>
<feature type="compositionally biased region" description="Basic residues" evidence="6">
    <location>
        <begin position="239"/>
        <end position="249"/>
    </location>
</feature>
<evidence type="ECO:0000256" key="4">
    <source>
        <dbReference type="ARBA" id="ARBA00023163"/>
    </source>
</evidence>
<organism evidence="8 9">
    <name type="scientific">Cinnamomum micranthum f. kanehirae</name>
    <dbReference type="NCBI Taxonomy" id="337451"/>
    <lineage>
        <taxon>Eukaryota</taxon>
        <taxon>Viridiplantae</taxon>
        <taxon>Streptophyta</taxon>
        <taxon>Embryophyta</taxon>
        <taxon>Tracheophyta</taxon>
        <taxon>Spermatophyta</taxon>
        <taxon>Magnoliopsida</taxon>
        <taxon>Magnoliidae</taxon>
        <taxon>Laurales</taxon>
        <taxon>Lauraceae</taxon>
        <taxon>Cinnamomum</taxon>
    </lineage>
</organism>
<evidence type="ECO:0000313" key="9">
    <source>
        <dbReference type="Proteomes" id="UP000283530"/>
    </source>
</evidence>
<dbReference type="InterPro" id="IPR050913">
    <property type="entry name" value="AP2/ERF_ERF"/>
</dbReference>
<dbReference type="OrthoDB" id="49610at2759"/>
<proteinExistence type="predicted"/>
<dbReference type="GO" id="GO:0003677">
    <property type="term" value="F:DNA binding"/>
    <property type="evidence" value="ECO:0007669"/>
    <property type="project" value="UniProtKB-KW"/>
</dbReference>
<dbReference type="Proteomes" id="UP000283530">
    <property type="component" value="Unassembled WGS sequence"/>
</dbReference>
<dbReference type="AlphaFoldDB" id="A0A3S3MUM6"/>
<protein>
    <submittedName>
        <fullName evidence="8">Ethylene-responsive transcription factor ERF109</fullName>
    </submittedName>
</protein>
<feature type="region of interest" description="Disordered" evidence="6">
    <location>
        <begin position="226"/>
        <end position="249"/>
    </location>
</feature>
<keyword evidence="9" id="KW-1185">Reference proteome</keyword>
<keyword evidence="5" id="KW-0539">Nucleus</keyword>
<dbReference type="FunFam" id="3.30.730.10:FF:000001">
    <property type="entry name" value="Ethylene-responsive transcription factor 2"/>
    <property type="match status" value="1"/>
</dbReference>
<dbReference type="PRINTS" id="PR00367">
    <property type="entry name" value="ETHRSPELEMNT"/>
</dbReference>
<dbReference type="PROSITE" id="PS51032">
    <property type="entry name" value="AP2_ERF"/>
    <property type="match status" value="1"/>
</dbReference>
<dbReference type="PANTHER" id="PTHR31194:SF140">
    <property type="entry name" value="ETHYLENE-RESPONSIVE TRANSCRIPTION FACTOR CRF2"/>
    <property type="match status" value="1"/>
</dbReference>
<feature type="region of interest" description="Disordered" evidence="6">
    <location>
        <begin position="155"/>
        <end position="191"/>
    </location>
</feature>
<dbReference type="InterPro" id="IPR036955">
    <property type="entry name" value="AP2/ERF_dom_sf"/>
</dbReference>
<dbReference type="Gene3D" id="3.30.730.10">
    <property type="entry name" value="AP2/ERF domain"/>
    <property type="match status" value="1"/>
</dbReference>
<reference evidence="8 9" key="1">
    <citation type="journal article" date="2019" name="Nat. Plants">
        <title>Stout camphor tree genome fills gaps in understanding of flowering plant genome evolution.</title>
        <authorList>
            <person name="Chaw S.M."/>
            <person name="Liu Y.C."/>
            <person name="Wu Y.W."/>
            <person name="Wang H.Y."/>
            <person name="Lin C.I."/>
            <person name="Wu C.S."/>
            <person name="Ke H.M."/>
            <person name="Chang L.Y."/>
            <person name="Hsu C.Y."/>
            <person name="Yang H.T."/>
            <person name="Sudianto E."/>
            <person name="Hsu M.H."/>
            <person name="Wu K.P."/>
            <person name="Wang L.N."/>
            <person name="Leebens-Mack J.H."/>
            <person name="Tsai I.J."/>
        </authorList>
    </citation>
    <scope>NUCLEOTIDE SEQUENCE [LARGE SCALE GENOMIC DNA]</scope>
    <source>
        <strain evidence="9">cv. Chaw 1501</strain>
        <tissue evidence="8">Young leaves</tissue>
    </source>
</reference>
<comment type="subcellular location">
    <subcellularLocation>
        <location evidence="1">Nucleus</location>
    </subcellularLocation>
</comment>
<dbReference type="EMBL" id="QPKB01000008">
    <property type="protein sequence ID" value="RWR90071.1"/>
    <property type="molecule type" value="Genomic_DNA"/>
</dbReference>
<evidence type="ECO:0000256" key="2">
    <source>
        <dbReference type="ARBA" id="ARBA00023015"/>
    </source>
</evidence>
<keyword evidence="2" id="KW-0805">Transcription regulation</keyword>
<evidence type="ECO:0000256" key="1">
    <source>
        <dbReference type="ARBA" id="ARBA00004123"/>
    </source>
</evidence>
<sequence>MRATFREEGEPSRVVLSSGLTREEENYIILSTYKHVLFNDIVDHSSPNVQTLPFQGSGDVAPSTQSDGSPILLNVSEGPCSSCGLGIEKCLGCNLFSPPKYRGVRQRSGKWVAEIHDPERRRRVWLGTFNTAEEAARAYDEKAIEFRGARARLNFPSFEFGPPPDHTLLEGQQEQQQPSTSHPTSLNWEAPPEATFEGNMVEALGGEEFRNWVKIGNDQYALAALSSASTGEKHGDRIIKKRTRKSSLT</sequence>
<dbReference type="Pfam" id="PF00847">
    <property type="entry name" value="AP2"/>
    <property type="match status" value="1"/>
</dbReference>
<feature type="compositionally biased region" description="Polar residues" evidence="6">
    <location>
        <begin position="170"/>
        <end position="187"/>
    </location>
</feature>
<dbReference type="InterPro" id="IPR016177">
    <property type="entry name" value="DNA-bd_dom_sf"/>
</dbReference>
<dbReference type="GO" id="GO:0003700">
    <property type="term" value="F:DNA-binding transcription factor activity"/>
    <property type="evidence" value="ECO:0007669"/>
    <property type="project" value="InterPro"/>
</dbReference>
<dbReference type="CDD" id="cd00018">
    <property type="entry name" value="AP2"/>
    <property type="match status" value="1"/>
</dbReference>
<evidence type="ECO:0000256" key="3">
    <source>
        <dbReference type="ARBA" id="ARBA00023125"/>
    </source>
</evidence>
<evidence type="ECO:0000256" key="6">
    <source>
        <dbReference type="SAM" id="MobiDB-lite"/>
    </source>
</evidence>
<name>A0A3S3MUM6_9MAGN</name>
<comment type="caution">
    <text evidence="8">The sequence shown here is derived from an EMBL/GenBank/DDBJ whole genome shotgun (WGS) entry which is preliminary data.</text>
</comment>
<evidence type="ECO:0000256" key="5">
    <source>
        <dbReference type="ARBA" id="ARBA00023242"/>
    </source>
</evidence>
<gene>
    <name evidence="8" type="ORF">CKAN_01915100</name>
</gene>
<accession>A0A3S3MUM6</accession>
<evidence type="ECO:0000313" key="8">
    <source>
        <dbReference type="EMBL" id="RWR90071.1"/>
    </source>
</evidence>
<dbReference type="SUPFAM" id="SSF54171">
    <property type="entry name" value="DNA-binding domain"/>
    <property type="match status" value="1"/>
</dbReference>
<dbReference type="InterPro" id="IPR001471">
    <property type="entry name" value="AP2/ERF_dom"/>
</dbReference>
<dbReference type="SMART" id="SM00380">
    <property type="entry name" value="AP2"/>
    <property type="match status" value="1"/>
</dbReference>
<dbReference type="GO" id="GO:0005634">
    <property type="term" value="C:nucleus"/>
    <property type="evidence" value="ECO:0007669"/>
    <property type="project" value="UniProtKB-SubCell"/>
</dbReference>
<feature type="domain" description="AP2/ERF" evidence="7">
    <location>
        <begin position="100"/>
        <end position="156"/>
    </location>
</feature>